<gene>
    <name evidence="8" type="ORF">HCN44_009976</name>
</gene>
<accession>A0A834Y735</accession>
<comment type="similarity">
    <text evidence="1 6">Belongs to the annexin family.</text>
</comment>
<feature type="compositionally biased region" description="Polar residues" evidence="7">
    <location>
        <begin position="745"/>
        <end position="768"/>
    </location>
</feature>
<dbReference type="SUPFAM" id="SSF47874">
    <property type="entry name" value="Annexin"/>
    <property type="match status" value="4"/>
</dbReference>
<comment type="domain">
    <text evidence="6">A pair of annexin repeats may form one binding site for calcium and phospholipid.</text>
</comment>
<dbReference type="GO" id="GO:0005544">
    <property type="term" value="F:calcium-dependent phospholipid binding"/>
    <property type="evidence" value="ECO:0007669"/>
    <property type="project" value="UniProtKB-KW"/>
</dbReference>
<feature type="region of interest" description="Disordered" evidence="7">
    <location>
        <begin position="1096"/>
        <end position="1137"/>
    </location>
</feature>
<dbReference type="SMART" id="SM00335">
    <property type="entry name" value="ANX"/>
    <property type="match status" value="14"/>
</dbReference>
<dbReference type="GO" id="GO:0005634">
    <property type="term" value="C:nucleus"/>
    <property type="evidence" value="ECO:0007669"/>
    <property type="project" value="TreeGrafter"/>
</dbReference>
<feature type="compositionally biased region" description="Polar residues" evidence="7">
    <location>
        <begin position="786"/>
        <end position="795"/>
    </location>
</feature>
<evidence type="ECO:0000256" key="1">
    <source>
        <dbReference type="ARBA" id="ARBA00007831"/>
    </source>
</evidence>
<dbReference type="InterPro" id="IPR001464">
    <property type="entry name" value="Annexin"/>
</dbReference>
<feature type="region of interest" description="Disordered" evidence="7">
    <location>
        <begin position="470"/>
        <end position="497"/>
    </location>
</feature>
<feature type="region of interest" description="Disordered" evidence="7">
    <location>
        <begin position="1"/>
        <end position="44"/>
    </location>
</feature>
<feature type="region of interest" description="Disordered" evidence="7">
    <location>
        <begin position="710"/>
        <end position="795"/>
    </location>
</feature>
<feature type="region of interest" description="Disordered" evidence="7">
    <location>
        <begin position="1149"/>
        <end position="1178"/>
    </location>
</feature>
<dbReference type="InterPro" id="IPR037104">
    <property type="entry name" value="Annexin_sf"/>
</dbReference>
<dbReference type="FunFam" id="1.10.220.10:FF:000005">
    <property type="entry name" value="Annexin"/>
    <property type="match status" value="4"/>
</dbReference>
<dbReference type="InterPro" id="IPR018252">
    <property type="entry name" value="Annexin_repeat_CS"/>
</dbReference>
<feature type="compositionally biased region" description="Pro residues" evidence="7">
    <location>
        <begin position="476"/>
        <end position="487"/>
    </location>
</feature>
<keyword evidence="3 6" id="KW-0106">Calcium</keyword>
<evidence type="ECO:0000256" key="7">
    <source>
        <dbReference type="SAM" id="MobiDB-lite"/>
    </source>
</evidence>
<dbReference type="Gene3D" id="1.10.220.10">
    <property type="entry name" value="Annexin"/>
    <property type="match status" value="14"/>
</dbReference>
<proteinExistence type="inferred from homology"/>
<dbReference type="PROSITE" id="PS00223">
    <property type="entry name" value="ANNEXIN_1"/>
    <property type="match status" value="4"/>
</dbReference>
<dbReference type="PANTHER" id="PTHR10502">
    <property type="entry name" value="ANNEXIN"/>
    <property type="match status" value="1"/>
</dbReference>
<dbReference type="InterPro" id="IPR018502">
    <property type="entry name" value="Annexin_repeat"/>
</dbReference>
<dbReference type="GO" id="GO:0005886">
    <property type="term" value="C:plasma membrane"/>
    <property type="evidence" value="ECO:0007669"/>
    <property type="project" value="TreeGrafter"/>
</dbReference>
<reference evidence="8 9" key="1">
    <citation type="submission" date="2020-08" db="EMBL/GenBank/DDBJ databases">
        <title>Aphidius gifuensis genome sequencing and assembly.</title>
        <authorList>
            <person name="Du Z."/>
        </authorList>
    </citation>
    <scope>NUCLEOTIDE SEQUENCE [LARGE SCALE GENOMIC DNA]</scope>
    <source>
        <strain evidence="8">YNYX2018</strain>
        <tissue evidence="8">Adults</tissue>
    </source>
</reference>
<evidence type="ECO:0000256" key="3">
    <source>
        <dbReference type="ARBA" id="ARBA00022837"/>
    </source>
</evidence>
<dbReference type="Proteomes" id="UP000639338">
    <property type="component" value="Unassembled WGS sequence"/>
</dbReference>
<dbReference type="FunFam" id="1.10.220.10:FF:000003">
    <property type="entry name" value="Annexin"/>
    <property type="match status" value="3"/>
</dbReference>
<evidence type="ECO:0000256" key="5">
    <source>
        <dbReference type="ARBA" id="ARBA00023302"/>
    </source>
</evidence>
<feature type="non-terminal residue" evidence="8">
    <location>
        <position position="1508"/>
    </location>
</feature>
<sequence>MNGYEYGQEPQGPPQSRNPSGMPYPSGNQSMEDMSMPMPMPTQATAYPRQPGIYPYLMEPYLVQSTTYPIISPIHPSQLLQAQSSDPSEAMLQRPQQAYPHRASQALDQENFCTVPKPIARTPIINPMHTVQPTAPPVSPQLVGEYNYAPPNNYHTPASSRRVARLKRNTQFVVKLTPTVVRNSNFNASNDAEVLQEAIKGYGADKNAIISILSNRNNQQRQTIAKCYKILHGRDLIKQLQYKISGKCKDLIAAMMTPIVDYYVKEIHDSISGIKTDKDVLIIILCTLSNHDIHQIRASYENKYGKSLESDIRSNTSGHFERLLVLLCNGQRDESKKTNKKSAKSDAERLHSAGICGLGTNEFKFNFIFAQRNVHQLRLIFQEYSKRYRHDISTVINREFSGNTQKALLTIVECVKNSALYFAEQLNDSMSEKKTKDQKLIFICVTRSEVDMGDIKEAFYQKYGKTLGKRISKRQGPPPSQNPPGMPCPFGNQSMEDMSMPMPTQATPYPNQPEVYPYITTPYPAPDQEHCSAIRKAMAQTPPISPKPTDYYVKEIHDSISGVGTDKDVLIITLCTLRNQEIHQICANYKNNYGKSLKKDIRSNTSGHLKTLLVLLCNGQRDESKQTNKKTARSDATRLHSASTCHLGTNEFEFSFIFAQRNVHQLRLIFQEYSKLYEHDISTTICREFSGYTEKALITIVKWVENSGYENGQGPQRPPAGHNPSGIPCSFDNQSIGGMPMPMPTQATPYPNNSPTHPSQPLQAQSSEPGEAISQPPQHTYLPSAPSRQNDPLATSTQFVSKLTPTVLHNPSFNALNDAEALRKAMDGFETDKYAIISILSDRNNKHRQNIVNSLETLHGRDIIKELKSKLSGRFKDLIVAMMTPIIDYYVKEIHDSISGTSTDKDVLIIILCTLSNHDIHQIRASYENKYGKSLESDIRSNTSGHFERLLVSLCNGQRDQSTQTDIKSAKSDAKKLHSASTCHLGTNEFEFNFIFTQRNVHQLRLIFQEYLKLYGHDISTTISREFSGNAEEAFLIIVECVKNSALFFAEQLNDSMSEKETKDQKLIFICVTRSEVDMGDIKEAFYQKYGKTLGKRISEPQGPPPGQNSSGMPCPFDNQSIGGMPMPMPIPTQATPYPNQPGIYPYLTAPYPAQSTPYPNNSPIHPSQPLQDQSSDPGEAILQLPQHAYPPSAPSRQDDPLATSTQFVSKLTPTVLHNPSFNALNDAEALRKAMDGFETDKYAIISILSDRNNKHRQNIVNSLETLHGRDIIKELKSKLSGRFKDLIVAMMTPIIDYYVKEIHDSISGTSTDKDVLIIILCTLSNHDIHQIRASYENKYGKSLESDIRSNTSGHFERLLVSLCNGQRDQSTQTDIKSAKSDAKRLHSASTCHLGTNEFEFDFIFSQRNVHQLRLIFQEYLKLYGHDISTTISREFSGNTEEALLTIVECVKNSALFFAEQLHDSMSEKETKNQKLIFICVTRSEINMGDIKEAFSQKYGKTLEKRIS</sequence>
<comment type="caution">
    <text evidence="8">The sequence shown here is derived from an EMBL/GenBank/DDBJ whole genome shotgun (WGS) entry which is preliminary data.</text>
</comment>
<dbReference type="GO" id="GO:0005737">
    <property type="term" value="C:cytoplasm"/>
    <property type="evidence" value="ECO:0007669"/>
    <property type="project" value="TreeGrafter"/>
</dbReference>
<dbReference type="GO" id="GO:0005509">
    <property type="term" value="F:calcium ion binding"/>
    <property type="evidence" value="ECO:0007669"/>
    <property type="project" value="InterPro"/>
</dbReference>
<dbReference type="PRINTS" id="PR00196">
    <property type="entry name" value="ANNEXIN"/>
</dbReference>
<evidence type="ECO:0000313" key="9">
    <source>
        <dbReference type="Proteomes" id="UP000639338"/>
    </source>
</evidence>
<keyword evidence="4 6" id="KW-0041">Annexin</keyword>
<name>A0A834Y735_APHGI</name>
<dbReference type="Pfam" id="PF00191">
    <property type="entry name" value="Annexin"/>
    <property type="match status" value="14"/>
</dbReference>
<evidence type="ECO:0000313" key="8">
    <source>
        <dbReference type="EMBL" id="KAF7998454.1"/>
    </source>
</evidence>
<evidence type="ECO:0000256" key="2">
    <source>
        <dbReference type="ARBA" id="ARBA00022737"/>
    </source>
</evidence>
<keyword evidence="2 6" id="KW-0677">Repeat</keyword>
<dbReference type="GO" id="GO:0001786">
    <property type="term" value="F:phosphatidylserine binding"/>
    <property type="evidence" value="ECO:0007669"/>
    <property type="project" value="TreeGrafter"/>
</dbReference>
<keyword evidence="5 6" id="KW-0111">Calcium/phospholipid-binding</keyword>
<dbReference type="GO" id="GO:0012506">
    <property type="term" value="C:vesicle membrane"/>
    <property type="evidence" value="ECO:0007669"/>
    <property type="project" value="TreeGrafter"/>
</dbReference>
<protein>
    <recommendedName>
        <fullName evidence="6">Annexin</fullName>
    </recommendedName>
</protein>
<dbReference type="EMBL" id="JACMRX010000001">
    <property type="protein sequence ID" value="KAF7998454.1"/>
    <property type="molecule type" value="Genomic_DNA"/>
</dbReference>
<keyword evidence="9" id="KW-1185">Reference proteome</keyword>
<evidence type="ECO:0000256" key="6">
    <source>
        <dbReference type="RuleBase" id="RU003540"/>
    </source>
</evidence>
<organism evidence="8 9">
    <name type="scientific">Aphidius gifuensis</name>
    <name type="common">Parasitoid wasp</name>
    <dbReference type="NCBI Taxonomy" id="684658"/>
    <lineage>
        <taxon>Eukaryota</taxon>
        <taxon>Metazoa</taxon>
        <taxon>Ecdysozoa</taxon>
        <taxon>Arthropoda</taxon>
        <taxon>Hexapoda</taxon>
        <taxon>Insecta</taxon>
        <taxon>Pterygota</taxon>
        <taxon>Neoptera</taxon>
        <taxon>Endopterygota</taxon>
        <taxon>Hymenoptera</taxon>
        <taxon>Apocrita</taxon>
        <taxon>Ichneumonoidea</taxon>
        <taxon>Braconidae</taxon>
        <taxon>Aphidiinae</taxon>
        <taxon>Aphidius</taxon>
    </lineage>
</organism>
<feature type="compositionally biased region" description="Polar residues" evidence="7">
    <location>
        <begin position="1154"/>
        <end position="1177"/>
    </location>
</feature>
<dbReference type="PROSITE" id="PS51897">
    <property type="entry name" value="ANNEXIN_2"/>
    <property type="match status" value="12"/>
</dbReference>
<dbReference type="OrthoDB" id="37886at2759"/>
<dbReference type="PANTHER" id="PTHR10502:SF102">
    <property type="entry name" value="ANNEXIN B11"/>
    <property type="match status" value="1"/>
</dbReference>
<dbReference type="FunFam" id="1.10.220.10:FF:000002">
    <property type="entry name" value="Annexin"/>
    <property type="match status" value="4"/>
</dbReference>
<evidence type="ECO:0000256" key="4">
    <source>
        <dbReference type="ARBA" id="ARBA00023216"/>
    </source>
</evidence>